<dbReference type="OrthoDB" id="2249491at2"/>
<dbReference type="RefSeq" id="WP_065902479.1">
    <property type="nucleotide sequence ID" value="NZ_CP014912.1"/>
</dbReference>
<dbReference type="STRING" id="240427.AYR62_09930"/>
<sequence length="170" mass="19215">MIILLLFAGAVLFACSMIFMQHTGWRAVWITVGLVVTVGSVLLMCLNYNQHLGMKRVTTRMTYPLTSSVTGKHILLFKPVGTKTERIYLYNTNPLQSKLEKTTPATTTVIVRHHAKTASMHIDTTHWVYKNEELRLMFAVGMGDHTFIGKHITFELPANWRVVPVTTAAR</sequence>
<gene>
    <name evidence="2" type="ORF">AYR63_08450</name>
</gene>
<keyword evidence="1" id="KW-1133">Transmembrane helix</keyword>
<dbReference type="AlphaFoldDB" id="A0A1B2IYN3"/>
<dbReference type="Proteomes" id="UP000093267">
    <property type="component" value="Chromosome"/>
</dbReference>
<dbReference type="Pfam" id="PF16069">
    <property type="entry name" value="DUF4811"/>
    <property type="match status" value="1"/>
</dbReference>
<dbReference type="EMBL" id="CP014924">
    <property type="protein sequence ID" value="ANZ67165.1"/>
    <property type="molecule type" value="Genomic_DNA"/>
</dbReference>
<feature type="transmembrane region" description="Helical" evidence="1">
    <location>
        <begin position="27"/>
        <end position="46"/>
    </location>
</feature>
<dbReference type="InterPro" id="IPR032083">
    <property type="entry name" value="DUF4811"/>
</dbReference>
<evidence type="ECO:0000313" key="3">
    <source>
        <dbReference type="Proteomes" id="UP000093267"/>
    </source>
</evidence>
<keyword evidence="3" id="KW-1185">Reference proteome</keyword>
<reference evidence="2 3" key="1">
    <citation type="submission" date="2016-03" db="EMBL/GenBank/DDBJ databases">
        <title>Pediococcus and Lactobacillus from brewery environment - whole genome sequencing and assembly.</title>
        <authorList>
            <person name="Behr J."/>
            <person name="Geissler A.J."/>
            <person name="Vogel R.F."/>
        </authorList>
    </citation>
    <scope>NUCLEOTIDE SEQUENCE [LARGE SCALE GENOMIC DNA]</scope>
    <source>
        <strain evidence="2 3">TMW 1.1995</strain>
    </source>
</reference>
<organism evidence="2 3">
    <name type="scientific">Secundilactobacillus paracollinoides</name>
    <dbReference type="NCBI Taxonomy" id="240427"/>
    <lineage>
        <taxon>Bacteria</taxon>
        <taxon>Bacillati</taxon>
        <taxon>Bacillota</taxon>
        <taxon>Bacilli</taxon>
        <taxon>Lactobacillales</taxon>
        <taxon>Lactobacillaceae</taxon>
        <taxon>Secundilactobacillus</taxon>
    </lineage>
</organism>
<keyword evidence="1" id="KW-0812">Transmembrane</keyword>
<protein>
    <recommendedName>
        <fullName evidence="4">DUF4811 domain-containing protein</fullName>
    </recommendedName>
</protein>
<evidence type="ECO:0000256" key="1">
    <source>
        <dbReference type="SAM" id="Phobius"/>
    </source>
</evidence>
<name>A0A1B2IYN3_9LACO</name>
<keyword evidence="1" id="KW-0472">Membrane</keyword>
<proteinExistence type="predicted"/>
<accession>A0A1B2IYN3</accession>
<evidence type="ECO:0000313" key="2">
    <source>
        <dbReference type="EMBL" id="ANZ67165.1"/>
    </source>
</evidence>
<evidence type="ECO:0008006" key="4">
    <source>
        <dbReference type="Google" id="ProtNLM"/>
    </source>
</evidence>